<keyword evidence="2" id="KW-1185">Reference proteome</keyword>
<dbReference type="Proteomes" id="UP000259683">
    <property type="component" value="Segment"/>
</dbReference>
<protein>
    <submittedName>
        <fullName evidence="1">Uncharacterized protein</fullName>
    </submittedName>
</protein>
<reference evidence="1" key="1">
    <citation type="submission" date="2018-07" db="EMBL/GenBank/DDBJ databases">
        <authorList>
            <person name="Wilson K.M."/>
            <person name="Ely B."/>
        </authorList>
    </citation>
    <scope>NUCLEOTIDE SEQUENCE</scope>
</reference>
<proteinExistence type="predicted"/>
<organism evidence="1 2">
    <name type="scientific">Caulobacter phage CcrSC</name>
    <dbReference type="NCBI Taxonomy" id="2283272"/>
    <lineage>
        <taxon>Viruses</taxon>
        <taxon>Duplodnaviria</taxon>
        <taxon>Heunggongvirae</taxon>
        <taxon>Uroviricota</taxon>
        <taxon>Caudoviricetes</taxon>
        <taxon>Jeanschmidtviridae</taxon>
        <taxon>Bertelyvirus</taxon>
        <taxon>Bertelyvirus SC</taxon>
    </lineage>
</organism>
<evidence type="ECO:0000313" key="2">
    <source>
        <dbReference type="Proteomes" id="UP000259683"/>
    </source>
</evidence>
<evidence type="ECO:0000313" key="1">
    <source>
        <dbReference type="EMBL" id="AXQ69918.1"/>
    </source>
</evidence>
<sequence length="87" mass="9760">MRVNQRKPSILRWVEDRSGAMGYLGDIYVAHVADYGTGKRYWRTEFAAPGFNRSGKGIGEAYCRRQAEKAIQNWLNAAGLAIKPAVE</sequence>
<dbReference type="EMBL" id="MH588547">
    <property type="protein sequence ID" value="AXQ69918.1"/>
    <property type="molecule type" value="Genomic_DNA"/>
</dbReference>
<gene>
    <name evidence="1" type="ORF">CcrSC_gp336</name>
</gene>
<reference evidence="1" key="2">
    <citation type="submission" date="2021-07" db="EMBL/GenBank/DDBJ databases">
        <title>Giant CbK-like Caulobacter bacteriophages have genetically divergent genomes.</title>
        <authorList>
            <person name="Wilson K."/>
            <person name="Ely B."/>
        </authorList>
    </citation>
    <scope>NUCLEOTIDE SEQUENCE</scope>
</reference>
<name>A0A385EGB3_9CAUD</name>
<accession>A0A385EGB3</accession>